<accession>A0ABV0ZF61</accession>
<feature type="region of interest" description="Disordered" evidence="1">
    <location>
        <begin position="70"/>
        <end position="94"/>
    </location>
</feature>
<dbReference type="EMBL" id="JAHRIP010060443">
    <property type="protein sequence ID" value="MEQ2304869.1"/>
    <property type="molecule type" value="Genomic_DNA"/>
</dbReference>
<keyword evidence="3" id="KW-1185">Reference proteome</keyword>
<proteinExistence type="predicted"/>
<sequence>MWFSFIVQPLYVVASSAGGLYEGGSLALLRLSVLPTVAVQAELPSWVSSSGTHLLSKLDSAAPGSLPCKSSSVKAQPVHPSCLPGTSERSSRFCAGSRPRLVPVSPPWRIDRLLNT</sequence>
<organism evidence="2 3">
    <name type="scientific">Ameca splendens</name>
    <dbReference type="NCBI Taxonomy" id="208324"/>
    <lineage>
        <taxon>Eukaryota</taxon>
        <taxon>Metazoa</taxon>
        <taxon>Chordata</taxon>
        <taxon>Craniata</taxon>
        <taxon>Vertebrata</taxon>
        <taxon>Euteleostomi</taxon>
        <taxon>Actinopterygii</taxon>
        <taxon>Neopterygii</taxon>
        <taxon>Teleostei</taxon>
        <taxon>Neoteleostei</taxon>
        <taxon>Acanthomorphata</taxon>
        <taxon>Ovalentaria</taxon>
        <taxon>Atherinomorphae</taxon>
        <taxon>Cyprinodontiformes</taxon>
        <taxon>Goodeidae</taxon>
        <taxon>Ameca</taxon>
    </lineage>
</organism>
<protein>
    <recommendedName>
        <fullName evidence="4">Secreted protein</fullName>
    </recommendedName>
</protein>
<dbReference type="Proteomes" id="UP001469553">
    <property type="component" value="Unassembled WGS sequence"/>
</dbReference>
<reference evidence="2 3" key="1">
    <citation type="submission" date="2021-06" db="EMBL/GenBank/DDBJ databases">
        <authorList>
            <person name="Palmer J.M."/>
        </authorList>
    </citation>
    <scope>NUCLEOTIDE SEQUENCE [LARGE SCALE GENOMIC DNA]</scope>
    <source>
        <strain evidence="2 3">AS_MEX2019</strain>
        <tissue evidence="2">Muscle</tissue>
    </source>
</reference>
<comment type="caution">
    <text evidence="2">The sequence shown here is derived from an EMBL/GenBank/DDBJ whole genome shotgun (WGS) entry which is preliminary data.</text>
</comment>
<evidence type="ECO:0000313" key="3">
    <source>
        <dbReference type="Proteomes" id="UP001469553"/>
    </source>
</evidence>
<name>A0ABV0ZF61_9TELE</name>
<evidence type="ECO:0000313" key="2">
    <source>
        <dbReference type="EMBL" id="MEQ2304869.1"/>
    </source>
</evidence>
<evidence type="ECO:0008006" key="4">
    <source>
        <dbReference type="Google" id="ProtNLM"/>
    </source>
</evidence>
<gene>
    <name evidence="2" type="ORF">AMECASPLE_031791</name>
</gene>
<evidence type="ECO:0000256" key="1">
    <source>
        <dbReference type="SAM" id="MobiDB-lite"/>
    </source>
</evidence>